<protein>
    <submittedName>
        <fullName evidence="1">Uncharacterized protein</fullName>
    </submittedName>
</protein>
<dbReference type="EMBL" id="CAMAPF010000127">
    <property type="protein sequence ID" value="CAH9104345.1"/>
    <property type="molecule type" value="Genomic_DNA"/>
</dbReference>
<dbReference type="Proteomes" id="UP001152523">
    <property type="component" value="Unassembled WGS sequence"/>
</dbReference>
<dbReference type="AlphaFoldDB" id="A0AAV0DSC2"/>
<reference evidence="1" key="1">
    <citation type="submission" date="2022-07" db="EMBL/GenBank/DDBJ databases">
        <authorList>
            <person name="Macas J."/>
            <person name="Novak P."/>
            <person name="Neumann P."/>
        </authorList>
    </citation>
    <scope>NUCLEOTIDE SEQUENCE</scope>
</reference>
<proteinExistence type="predicted"/>
<accession>A0AAV0DSC2</accession>
<gene>
    <name evidence="1" type="ORF">CEPIT_LOCUS16758</name>
</gene>
<organism evidence="1 2">
    <name type="scientific">Cuscuta epithymum</name>
    <dbReference type="NCBI Taxonomy" id="186058"/>
    <lineage>
        <taxon>Eukaryota</taxon>
        <taxon>Viridiplantae</taxon>
        <taxon>Streptophyta</taxon>
        <taxon>Embryophyta</taxon>
        <taxon>Tracheophyta</taxon>
        <taxon>Spermatophyta</taxon>
        <taxon>Magnoliopsida</taxon>
        <taxon>eudicotyledons</taxon>
        <taxon>Gunneridae</taxon>
        <taxon>Pentapetalae</taxon>
        <taxon>asterids</taxon>
        <taxon>lamiids</taxon>
        <taxon>Solanales</taxon>
        <taxon>Convolvulaceae</taxon>
        <taxon>Cuscuteae</taxon>
        <taxon>Cuscuta</taxon>
        <taxon>Cuscuta subgen. Cuscuta</taxon>
    </lineage>
</organism>
<evidence type="ECO:0000313" key="1">
    <source>
        <dbReference type="EMBL" id="CAH9104345.1"/>
    </source>
</evidence>
<comment type="caution">
    <text evidence="1">The sequence shown here is derived from an EMBL/GenBank/DDBJ whole genome shotgun (WGS) entry which is preliminary data.</text>
</comment>
<sequence length="116" mass="13137">MEEAGEVANTYFGGSLDITFQMVKDKVKKVRLSRKGNGVLGVKLASLFLVENVLLGRDRTTKISWRSIKLVNEFEEFKELWSRDAYNLLVTLLKGLLDGSRRSLSTIRLTSLEIKS</sequence>
<evidence type="ECO:0000313" key="2">
    <source>
        <dbReference type="Proteomes" id="UP001152523"/>
    </source>
</evidence>
<keyword evidence="2" id="KW-1185">Reference proteome</keyword>
<name>A0AAV0DSC2_9ASTE</name>